<dbReference type="SMART" id="SM00387">
    <property type="entry name" value="HATPase_c"/>
    <property type="match status" value="1"/>
</dbReference>
<dbReference type="Gene3D" id="3.40.50.2300">
    <property type="match status" value="1"/>
</dbReference>
<dbReference type="InterPro" id="IPR015943">
    <property type="entry name" value="WD40/YVTN_repeat-like_dom_sf"/>
</dbReference>
<feature type="signal peptide" evidence="9">
    <location>
        <begin position="1"/>
        <end position="20"/>
    </location>
</feature>
<dbReference type="RefSeq" id="WP_265617890.1">
    <property type="nucleotide sequence ID" value="NZ_JAPFRD010000011.1"/>
</dbReference>
<keyword evidence="8" id="KW-0812">Transmembrane</keyword>
<dbReference type="Gene3D" id="2.60.40.10">
    <property type="entry name" value="Immunoglobulins"/>
    <property type="match status" value="1"/>
</dbReference>
<dbReference type="SMART" id="SM00388">
    <property type="entry name" value="HisKA"/>
    <property type="match status" value="1"/>
</dbReference>
<evidence type="ECO:0000259" key="11">
    <source>
        <dbReference type="PROSITE" id="PS50109"/>
    </source>
</evidence>
<dbReference type="SMART" id="SM00448">
    <property type="entry name" value="REC"/>
    <property type="match status" value="1"/>
</dbReference>
<dbReference type="PROSITE" id="PS50109">
    <property type="entry name" value="HIS_KIN"/>
    <property type="match status" value="1"/>
</dbReference>
<dbReference type="InterPro" id="IPR011123">
    <property type="entry name" value="Y_Y_Y"/>
</dbReference>
<dbReference type="InterPro" id="IPR003661">
    <property type="entry name" value="HisK_dim/P_dom"/>
</dbReference>
<evidence type="ECO:0000256" key="8">
    <source>
        <dbReference type="SAM" id="Phobius"/>
    </source>
</evidence>
<dbReference type="Pfam" id="PF12833">
    <property type="entry name" value="HTH_18"/>
    <property type="match status" value="1"/>
</dbReference>
<dbReference type="PROSITE" id="PS00041">
    <property type="entry name" value="HTH_ARAC_FAMILY_1"/>
    <property type="match status" value="1"/>
</dbReference>
<dbReference type="SUPFAM" id="SSF63829">
    <property type="entry name" value="Calcium-dependent phosphotriesterase"/>
    <property type="match status" value="1"/>
</dbReference>
<dbReference type="Gene3D" id="1.10.287.130">
    <property type="match status" value="1"/>
</dbReference>
<dbReference type="SUPFAM" id="SSF52172">
    <property type="entry name" value="CheY-like"/>
    <property type="match status" value="1"/>
</dbReference>
<keyword evidence="9" id="KW-0732">Signal</keyword>
<keyword evidence="8" id="KW-1133">Transmembrane helix</keyword>
<dbReference type="EMBL" id="JAPFRD010000011">
    <property type="protein sequence ID" value="MCW8109143.1"/>
    <property type="molecule type" value="Genomic_DNA"/>
</dbReference>
<evidence type="ECO:0000259" key="12">
    <source>
        <dbReference type="PROSITE" id="PS50110"/>
    </source>
</evidence>
<evidence type="ECO:0000256" key="1">
    <source>
        <dbReference type="ARBA" id="ARBA00000085"/>
    </source>
</evidence>
<feature type="domain" description="Response regulatory" evidence="12">
    <location>
        <begin position="1072"/>
        <end position="1187"/>
    </location>
</feature>
<keyword evidence="3 7" id="KW-0597">Phosphoprotein</keyword>
<dbReference type="PROSITE" id="PS50110">
    <property type="entry name" value="RESPONSE_REGULATORY"/>
    <property type="match status" value="1"/>
</dbReference>
<dbReference type="InterPro" id="IPR013783">
    <property type="entry name" value="Ig-like_fold"/>
</dbReference>
<dbReference type="EC" id="2.7.13.3" evidence="2"/>
<proteinExistence type="predicted"/>
<keyword evidence="4" id="KW-0805">Transcription regulation</keyword>
<feature type="modified residue" description="4-aspartylphosphate" evidence="7">
    <location>
        <position position="1120"/>
    </location>
</feature>
<dbReference type="Proteomes" id="UP001142810">
    <property type="component" value="Unassembled WGS sequence"/>
</dbReference>
<dbReference type="Gene3D" id="1.10.10.60">
    <property type="entry name" value="Homeodomain-like"/>
    <property type="match status" value="1"/>
</dbReference>
<evidence type="ECO:0000256" key="6">
    <source>
        <dbReference type="ARBA" id="ARBA00023163"/>
    </source>
</evidence>
<dbReference type="PANTHER" id="PTHR43547:SF2">
    <property type="entry name" value="HYBRID SIGNAL TRANSDUCTION HISTIDINE KINASE C"/>
    <property type="match status" value="1"/>
</dbReference>
<dbReference type="PRINTS" id="PR00344">
    <property type="entry name" value="BCTRLSENSOR"/>
</dbReference>
<dbReference type="SUPFAM" id="SSF55874">
    <property type="entry name" value="ATPase domain of HSP90 chaperone/DNA topoisomerase II/histidine kinase"/>
    <property type="match status" value="1"/>
</dbReference>
<dbReference type="InterPro" id="IPR018060">
    <property type="entry name" value="HTH_AraC"/>
</dbReference>
<dbReference type="SUPFAM" id="SSF50969">
    <property type="entry name" value="YVTN repeat-like/Quinoprotein amine dehydrogenase"/>
    <property type="match status" value="1"/>
</dbReference>
<evidence type="ECO:0000256" key="4">
    <source>
        <dbReference type="ARBA" id="ARBA00023015"/>
    </source>
</evidence>
<dbReference type="CDD" id="cd17546">
    <property type="entry name" value="REC_hyHK_CKI1_RcsC-like"/>
    <property type="match status" value="1"/>
</dbReference>
<comment type="caution">
    <text evidence="13">The sequence shown here is derived from an EMBL/GenBank/DDBJ whole genome shotgun (WGS) entry which is preliminary data.</text>
</comment>
<evidence type="ECO:0000313" key="14">
    <source>
        <dbReference type="Proteomes" id="UP001142810"/>
    </source>
</evidence>
<dbReference type="InterPro" id="IPR036097">
    <property type="entry name" value="HisK_dim/P_sf"/>
</dbReference>
<dbReference type="Pfam" id="PF00512">
    <property type="entry name" value="HisKA"/>
    <property type="match status" value="1"/>
</dbReference>
<dbReference type="InterPro" id="IPR003594">
    <property type="entry name" value="HATPase_dom"/>
</dbReference>
<dbReference type="InterPro" id="IPR005467">
    <property type="entry name" value="His_kinase_dom"/>
</dbReference>
<evidence type="ECO:0000256" key="5">
    <source>
        <dbReference type="ARBA" id="ARBA00023125"/>
    </source>
</evidence>
<dbReference type="InterPro" id="IPR004358">
    <property type="entry name" value="Sig_transdc_His_kin-like_C"/>
</dbReference>
<comment type="catalytic activity">
    <reaction evidence="1">
        <text>ATP + protein L-histidine = ADP + protein N-phospho-L-histidine.</text>
        <dbReference type="EC" id="2.7.13.3"/>
    </reaction>
</comment>
<evidence type="ECO:0000313" key="13">
    <source>
        <dbReference type="EMBL" id="MCW8109143.1"/>
    </source>
</evidence>
<dbReference type="InterPro" id="IPR009057">
    <property type="entry name" value="Homeodomain-like_sf"/>
</dbReference>
<reference evidence="13" key="1">
    <citation type="submission" date="2022-11" db="EMBL/GenBank/DDBJ databases">
        <title>Alteromonas sp. nov., isolated from sea water of the Qingdao.</title>
        <authorList>
            <person name="Wang Q."/>
        </authorList>
    </citation>
    <scope>NUCLEOTIDE SEQUENCE</scope>
    <source>
        <strain evidence="13">ASW11-7</strain>
    </source>
</reference>
<dbReference type="InterPro" id="IPR011044">
    <property type="entry name" value="Quino_amine_DH_bsu"/>
</dbReference>
<evidence type="ECO:0000256" key="7">
    <source>
        <dbReference type="PROSITE-ProRule" id="PRU00169"/>
    </source>
</evidence>
<keyword evidence="13" id="KW-0067">ATP-binding</keyword>
<organism evidence="13 14">
    <name type="scientific">Alteromonas aquimaris</name>
    <dbReference type="NCBI Taxonomy" id="2998417"/>
    <lineage>
        <taxon>Bacteria</taxon>
        <taxon>Pseudomonadati</taxon>
        <taxon>Pseudomonadota</taxon>
        <taxon>Gammaproteobacteria</taxon>
        <taxon>Alteromonadales</taxon>
        <taxon>Alteromonadaceae</taxon>
        <taxon>Alteromonas/Salinimonas group</taxon>
        <taxon>Alteromonas</taxon>
    </lineage>
</organism>
<keyword evidence="8" id="KW-0472">Membrane</keyword>
<dbReference type="InterPro" id="IPR036890">
    <property type="entry name" value="HATPase_C_sf"/>
</dbReference>
<evidence type="ECO:0000256" key="9">
    <source>
        <dbReference type="SAM" id="SignalP"/>
    </source>
</evidence>
<dbReference type="PANTHER" id="PTHR43547">
    <property type="entry name" value="TWO-COMPONENT HISTIDINE KINASE"/>
    <property type="match status" value="1"/>
</dbReference>
<sequence length="1332" mass="149942">MSKMRRVVQFLIFKIILAHCAYVAAGSTNTLSTTHSFKEMITGSLLSIESTKNGIWLGGENGLYGIVGKQTYHFCAKKTLITKSYISALKSIGEHELLVSVFGNGLFRFDTISHQFQQISPHLEDLKYVWDIDLSGTNIAISTIDNIYLLDAQTLAVTKNLKESGIVVGDNVLNLQFSPSGDTLWWIDRKKGLHSYALDSSAWLLFGIERYFRNTRELTSIFVEEENVYIGTDNSLKIFDVKTSEITSISQRPDENSKVVSPVRYIARDNKDNLWVAAERLYQFDKTSSKLISPAKQYPLFESQDLGEIYKIEITNKGDIYVLEAKNGLAILPVLSGAVSYVGGEKNLISTSIDSALFTSDDEFIFSTKSQVGWYNSLDKTYRGIDVGTPKQLTVIAGDANAITAADDSGALFTINRDGDTRKADSPFIMQTGKILQIEKDPQGRLIYIHETDEKDYLIRHAKYGDEKLLTGSIYTFQRSIGENIYVAAHGQGIYRIQKNGVTKKLAQKYNFDVSSIDCIFVDSKNNLFVCTSGNGLMKYSKSSDQFKRVQAIKSNYIRAISEINAHVYLLATNIGLFYYDATRSRSFRLGSEFGIPDTDFAYKGIYTSKTRTLVVGDNLNYLIDNQKLIDSIEETAQRINHVIISSFSAFDEETNLLKPINSRFYEAIKSGEKLELSNDEFMFELGLSVANFLERERLQIEYRLRGLTEEWTHFSDSSAQIVYSSLPFGNYIFETRVVDARSDAIQPISKLTIRVLPPFWLSPLAFIVYLLVSSVTGLALFRRYRRKLAVQANALHDTVNGSQCLSSDNSKTIRSALEQKQRLFTNISHELRTPLALVLGPLKQVKGKPNDRENPQRLALALDNAVKLEKLVDHLLEIEQVESLCENERKSYDIKADIPAILANVRPLADYKQQEFVSSIRGKGRISLIADSLEKICHNLVSNAVKYTDTHGKVKIDVTCQELHLVIKVSDTGCGIPEEDVSRIFNRFARGKHETEVVGSGVGLALVKELILANQGWIDVSSREGKGSIFTVYLPLHSTSFLLTASISQQAQSPRVLALPKPSDLPENKTVILLVEDNEDMRAYLYSLLKQKYTCLLARHGIEAMSIVKTVTPALIITDYMMPVMDGLTLADRLKAKENFAHIPIILLTARGDSVTQTKSLNARIEHCLIKPVTDEALMLRVENLLEQRQRLRDSLLASAESDHASDESADLPSYECDKDQAFYARFIAIVEKFYQEESFNRAQAASELAVSERQLNRKLASLLEYNFTEYLKNYRLKKSKALLRSGQQITQIALDVGFNSTSYFSSRFKAMYGMSPSQYQEMHIEEKKRA</sequence>
<dbReference type="InterPro" id="IPR011006">
    <property type="entry name" value="CheY-like_superfamily"/>
</dbReference>
<evidence type="ECO:0000259" key="10">
    <source>
        <dbReference type="PROSITE" id="PS01124"/>
    </source>
</evidence>
<feature type="domain" description="HTH araC/xylS-type" evidence="10">
    <location>
        <begin position="1226"/>
        <end position="1324"/>
    </location>
</feature>
<dbReference type="SUPFAM" id="SSF46689">
    <property type="entry name" value="Homeodomain-like"/>
    <property type="match status" value="1"/>
</dbReference>
<feature type="transmembrane region" description="Helical" evidence="8">
    <location>
        <begin position="760"/>
        <end position="782"/>
    </location>
</feature>
<keyword evidence="5" id="KW-0238">DNA-binding</keyword>
<keyword evidence="13" id="KW-0547">Nucleotide-binding</keyword>
<dbReference type="GO" id="GO:0005524">
    <property type="term" value="F:ATP binding"/>
    <property type="evidence" value="ECO:0007669"/>
    <property type="project" value="UniProtKB-KW"/>
</dbReference>
<feature type="domain" description="Histidine kinase" evidence="11">
    <location>
        <begin position="827"/>
        <end position="1039"/>
    </location>
</feature>
<evidence type="ECO:0000256" key="3">
    <source>
        <dbReference type="ARBA" id="ARBA00022553"/>
    </source>
</evidence>
<keyword evidence="14" id="KW-1185">Reference proteome</keyword>
<dbReference type="Gene3D" id="3.30.565.10">
    <property type="entry name" value="Histidine kinase-like ATPase, C-terminal domain"/>
    <property type="match status" value="1"/>
</dbReference>
<feature type="chain" id="PRO_5045053104" description="histidine kinase" evidence="9">
    <location>
        <begin position="21"/>
        <end position="1332"/>
    </location>
</feature>
<dbReference type="Pfam" id="PF00072">
    <property type="entry name" value="Response_reg"/>
    <property type="match status" value="1"/>
</dbReference>
<dbReference type="Pfam" id="PF02518">
    <property type="entry name" value="HATPase_c"/>
    <property type="match status" value="1"/>
</dbReference>
<accession>A0ABT3P8Q9</accession>
<keyword evidence="6" id="KW-0804">Transcription</keyword>
<dbReference type="InterPro" id="IPR018062">
    <property type="entry name" value="HTH_AraC-typ_CS"/>
</dbReference>
<evidence type="ECO:0000256" key="2">
    <source>
        <dbReference type="ARBA" id="ARBA00012438"/>
    </source>
</evidence>
<protein>
    <recommendedName>
        <fullName evidence="2">histidine kinase</fullName>
        <ecNumber evidence="2">2.7.13.3</ecNumber>
    </recommendedName>
</protein>
<dbReference type="CDD" id="cd00082">
    <property type="entry name" value="HisKA"/>
    <property type="match status" value="1"/>
</dbReference>
<gene>
    <name evidence="13" type="ORF">OPS25_11605</name>
</gene>
<dbReference type="PROSITE" id="PS01124">
    <property type="entry name" value="HTH_ARAC_FAMILY_2"/>
    <property type="match status" value="1"/>
</dbReference>
<name>A0ABT3P8Q9_9ALTE</name>
<dbReference type="SMART" id="SM00342">
    <property type="entry name" value="HTH_ARAC"/>
    <property type="match status" value="1"/>
</dbReference>
<dbReference type="InterPro" id="IPR001789">
    <property type="entry name" value="Sig_transdc_resp-reg_receiver"/>
</dbReference>
<dbReference type="SUPFAM" id="SSF47384">
    <property type="entry name" value="Homodimeric domain of signal transducing histidine kinase"/>
    <property type="match status" value="1"/>
</dbReference>
<dbReference type="Pfam" id="PF07495">
    <property type="entry name" value="Y_Y_Y"/>
    <property type="match status" value="1"/>
</dbReference>
<dbReference type="Gene3D" id="2.130.10.10">
    <property type="entry name" value="YVTN repeat-like/Quinoprotein amine dehydrogenase"/>
    <property type="match status" value="2"/>
</dbReference>